<dbReference type="EMBL" id="FOSJ01000054">
    <property type="protein sequence ID" value="SFK58829.1"/>
    <property type="molecule type" value="Genomic_DNA"/>
</dbReference>
<dbReference type="InterPro" id="IPR012337">
    <property type="entry name" value="RNaseH-like_sf"/>
</dbReference>
<sequence length="441" mass="51303">MSKLTFTPKQIQFLKTNPYVKNVSEKSITYSDEFKRHFVSESLDSKTAKQIFSEAGFDLDMLGETRVKAFSKKWRKKYRDNGVLALKDTRQDHSGRVRKTELTSEQQIEKLQAKISLLEQENELLKKSEWSERRLEKNEKTSEIFARIHKMKTDGSYTGTIVDACDVLEVSRSGYYNYLKSSGTRNVRDEEDQAWRTKIEKAYSYRGYEKGSRSIVMYFKNILGITVNRKKVQRLMRKFNIFCPIRKANPYKRMAKATKEHRTVENQLERQFDQGIAHKVLLTDITYLPGADGFLGYLSTIKDGTTKEILAHYVSDNLKLDISLNTVDALMSAHGATLHKDAFIHSDQGVHYTSPKFHKKLIENHLGQSMSRRGNCWDNAPQESFFGHLKDEMNYENCTNLEELRATVSDYIDYYNNERGQWNLKKLPPVHYREQFLSGIA</sequence>
<dbReference type="RefSeq" id="WP_072693725.1">
    <property type="nucleotide sequence ID" value="NZ_FOSJ01000054.1"/>
</dbReference>
<dbReference type="GO" id="GO:0003676">
    <property type="term" value="F:nucleic acid binding"/>
    <property type="evidence" value="ECO:0007669"/>
    <property type="project" value="InterPro"/>
</dbReference>
<protein>
    <submittedName>
        <fullName evidence="4">Transposase InsO and inactivated derivatives</fullName>
    </submittedName>
</protein>
<dbReference type="InterPro" id="IPR050900">
    <property type="entry name" value="Transposase_IS3/IS150/IS904"/>
</dbReference>
<gene>
    <name evidence="4" type="ORF">SAMN04488569_10541</name>
</gene>
<evidence type="ECO:0000313" key="5">
    <source>
        <dbReference type="Proteomes" id="UP000199589"/>
    </source>
</evidence>
<dbReference type="Pfam" id="PF00665">
    <property type="entry name" value="rve"/>
    <property type="match status" value="1"/>
</dbReference>
<dbReference type="PROSITE" id="PS50994">
    <property type="entry name" value="INTEGRASE"/>
    <property type="match status" value="1"/>
</dbReference>
<dbReference type="SUPFAM" id="SSF53098">
    <property type="entry name" value="Ribonuclease H-like"/>
    <property type="match status" value="1"/>
</dbReference>
<dbReference type="OrthoDB" id="1652943at2"/>
<organism evidence="4 5">
    <name type="scientific">Marinilactibacillus piezotolerans</name>
    <dbReference type="NCBI Taxonomy" id="258723"/>
    <lineage>
        <taxon>Bacteria</taxon>
        <taxon>Bacillati</taxon>
        <taxon>Bacillota</taxon>
        <taxon>Bacilli</taxon>
        <taxon>Lactobacillales</taxon>
        <taxon>Carnobacteriaceae</taxon>
        <taxon>Marinilactibacillus</taxon>
    </lineage>
</organism>
<evidence type="ECO:0000256" key="1">
    <source>
        <dbReference type="ARBA" id="ARBA00002286"/>
    </source>
</evidence>
<dbReference type="Gene3D" id="3.30.420.10">
    <property type="entry name" value="Ribonuclease H-like superfamily/Ribonuclease H"/>
    <property type="match status" value="1"/>
</dbReference>
<dbReference type="InterPro" id="IPR048020">
    <property type="entry name" value="Transpos_IS3"/>
</dbReference>
<dbReference type="InterPro" id="IPR001584">
    <property type="entry name" value="Integrase_cat-core"/>
</dbReference>
<dbReference type="PANTHER" id="PTHR46889">
    <property type="entry name" value="TRANSPOSASE INSF FOR INSERTION SEQUENCE IS3B-RELATED"/>
    <property type="match status" value="1"/>
</dbReference>
<dbReference type="NCBIfam" id="NF033516">
    <property type="entry name" value="transpos_IS3"/>
    <property type="match status" value="1"/>
</dbReference>
<dbReference type="InterPro" id="IPR036397">
    <property type="entry name" value="RNaseH_sf"/>
</dbReference>
<name>A0A1I4ASY2_9LACT</name>
<dbReference type="InterPro" id="IPR009057">
    <property type="entry name" value="Homeodomain-like_sf"/>
</dbReference>
<accession>A0A1I4ASY2</accession>
<feature type="domain" description="Integrase catalytic" evidence="3">
    <location>
        <begin position="274"/>
        <end position="437"/>
    </location>
</feature>
<dbReference type="PANTHER" id="PTHR46889:SF4">
    <property type="entry name" value="TRANSPOSASE INSO FOR INSERTION SEQUENCE ELEMENT IS911B-RELATED"/>
    <property type="match status" value="1"/>
</dbReference>
<dbReference type="SUPFAM" id="SSF46689">
    <property type="entry name" value="Homeodomain-like"/>
    <property type="match status" value="1"/>
</dbReference>
<dbReference type="Pfam" id="PF13276">
    <property type="entry name" value="HTH_21"/>
    <property type="match status" value="1"/>
</dbReference>
<feature type="coiled-coil region" evidence="2">
    <location>
        <begin position="101"/>
        <end position="138"/>
    </location>
</feature>
<evidence type="ECO:0000256" key="2">
    <source>
        <dbReference type="SAM" id="Coils"/>
    </source>
</evidence>
<keyword evidence="5" id="KW-1185">Reference proteome</keyword>
<dbReference type="GO" id="GO:0015074">
    <property type="term" value="P:DNA integration"/>
    <property type="evidence" value="ECO:0007669"/>
    <property type="project" value="InterPro"/>
</dbReference>
<reference evidence="5" key="1">
    <citation type="submission" date="2016-10" db="EMBL/GenBank/DDBJ databases">
        <authorList>
            <person name="Varghese N."/>
            <person name="Submissions S."/>
        </authorList>
    </citation>
    <scope>NUCLEOTIDE SEQUENCE [LARGE SCALE GENOMIC DNA]</scope>
    <source>
        <strain evidence="5">DSM 16108</strain>
    </source>
</reference>
<dbReference type="InterPro" id="IPR025948">
    <property type="entry name" value="HTH-like_dom"/>
</dbReference>
<evidence type="ECO:0000259" key="3">
    <source>
        <dbReference type="PROSITE" id="PS50994"/>
    </source>
</evidence>
<comment type="function">
    <text evidence="1">Involved in the transposition of the insertion sequence.</text>
</comment>
<dbReference type="InterPro" id="IPR046929">
    <property type="entry name" value="HTH_Tnp"/>
</dbReference>
<keyword evidence="2" id="KW-0175">Coiled coil</keyword>
<dbReference type="Proteomes" id="UP000199589">
    <property type="component" value="Unassembled WGS sequence"/>
</dbReference>
<dbReference type="AlphaFoldDB" id="A0A1I4ASY2"/>
<dbReference type="Pfam" id="PF20310">
    <property type="entry name" value="HTH_Tnp_2"/>
    <property type="match status" value="1"/>
</dbReference>
<proteinExistence type="predicted"/>
<dbReference type="Pfam" id="PF13333">
    <property type="entry name" value="rve_2"/>
    <property type="match status" value="1"/>
</dbReference>
<evidence type="ECO:0000313" key="4">
    <source>
        <dbReference type="EMBL" id="SFK58829.1"/>
    </source>
</evidence>